<keyword evidence="2" id="KW-1185">Reference proteome</keyword>
<accession>A0ABW4CGP9</accession>
<dbReference type="Proteomes" id="UP001597196">
    <property type="component" value="Unassembled WGS sequence"/>
</dbReference>
<dbReference type="InterPro" id="IPR009296">
    <property type="entry name" value="DUF951"/>
</dbReference>
<evidence type="ECO:0000313" key="1">
    <source>
        <dbReference type="EMBL" id="MFD1429291.1"/>
    </source>
</evidence>
<organism evidence="1 2">
    <name type="scientific">Lacticaseibacillus mingshuiensis</name>
    <dbReference type="NCBI Taxonomy" id="2799574"/>
    <lineage>
        <taxon>Bacteria</taxon>
        <taxon>Bacillati</taxon>
        <taxon>Bacillota</taxon>
        <taxon>Bacilli</taxon>
        <taxon>Lactobacillales</taxon>
        <taxon>Lactobacillaceae</taxon>
        <taxon>Lacticaseibacillus</taxon>
    </lineage>
</organism>
<name>A0ABW4CGP9_9LACO</name>
<sequence length="64" mass="7411">MYDLHDHVLMKKAHACGTNDWEIIRLGMDIKIRCSDCGHIVMMSRHDFDRKMKKILSHAAEAEG</sequence>
<proteinExistence type="predicted"/>
<dbReference type="PANTHER" id="PTHR38455:SF1">
    <property type="entry name" value="DUF951 DOMAIN-CONTAINING PROTEIN"/>
    <property type="match status" value="1"/>
</dbReference>
<dbReference type="RefSeq" id="WP_203626223.1">
    <property type="nucleotide sequence ID" value="NZ_BOLQ01000003.1"/>
</dbReference>
<dbReference type="PIRSF" id="PIRSF037263">
    <property type="entry name" value="DUF951_bac"/>
    <property type="match status" value="1"/>
</dbReference>
<gene>
    <name evidence="1" type="ORF">ACFQ4P_03370</name>
</gene>
<evidence type="ECO:0000313" key="2">
    <source>
        <dbReference type="Proteomes" id="UP001597196"/>
    </source>
</evidence>
<reference evidence="2" key="1">
    <citation type="journal article" date="2019" name="Int. J. Syst. Evol. Microbiol.">
        <title>The Global Catalogue of Microorganisms (GCM) 10K type strain sequencing project: providing services to taxonomists for standard genome sequencing and annotation.</title>
        <authorList>
            <consortium name="The Broad Institute Genomics Platform"/>
            <consortium name="The Broad Institute Genome Sequencing Center for Infectious Disease"/>
            <person name="Wu L."/>
            <person name="Ma J."/>
        </authorList>
    </citation>
    <scope>NUCLEOTIDE SEQUENCE [LARGE SCALE GENOMIC DNA]</scope>
    <source>
        <strain evidence="2">CCM 8980</strain>
    </source>
</reference>
<dbReference type="PANTHER" id="PTHR38455">
    <property type="entry name" value="HYPOTHETICAL CYTOSOLIC PROTEIN"/>
    <property type="match status" value="1"/>
</dbReference>
<dbReference type="Pfam" id="PF06107">
    <property type="entry name" value="DUF951"/>
    <property type="match status" value="1"/>
</dbReference>
<protein>
    <submittedName>
        <fullName evidence="1">DUF951 domain-containing protein</fullName>
    </submittedName>
</protein>
<dbReference type="EMBL" id="JBHTOC010000004">
    <property type="protein sequence ID" value="MFD1429291.1"/>
    <property type="molecule type" value="Genomic_DNA"/>
</dbReference>
<comment type="caution">
    <text evidence="1">The sequence shown here is derived from an EMBL/GenBank/DDBJ whole genome shotgun (WGS) entry which is preliminary data.</text>
</comment>